<feature type="compositionally biased region" description="Polar residues" evidence="1">
    <location>
        <begin position="1395"/>
        <end position="1425"/>
    </location>
</feature>
<keyword evidence="3" id="KW-1185">Reference proteome</keyword>
<feature type="compositionally biased region" description="Basic and acidic residues" evidence="1">
    <location>
        <begin position="239"/>
        <end position="251"/>
    </location>
</feature>
<feature type="compositionally biased region" description="Basic and acidic residues" evidence="1">
    <location>
        <begin position="405"/>
        <end position="435"/>
    </location>
</feature>
<dbReference type="RefSeq" id="XP_015186073.1">
    <property type="nucleotide sequence ID" value="XM_015330587.1"/>
</dbReference>
<feature type="compositionally biased region" description="Basic and acidic residues" evidence="1">
    <location>
        <begin position="765"/>
        <end position="781"/>
    </location>
</feature>
<feature type="region of interest" description="Disordered" evidence="1">
    <location>
        <begin position="2642"/>
        <end position="2751"/>
    </location>
</feature>
<feature type="compositionally biased region" description="Polar residues" evidence="1">
    <location>
        <begin position="332"/>
        <end position="345"/>
    </location>
</feature>
<feature type="compositionally biased region" description="Basic and acidic residues" evidence="1">
    <location>
        <begin position="206"/>
        <end position="217"/>
    </location>
</feature>
<feature type="compositionally biased region" description="Polar residues" evidence="1">
    <location>
        <begin position="535"/>
        <end position="552"/>
    </location>
</feature>
<name>A0ABM1J0T6_POLDO</name>
<feature type="region of interest" description="Disordered" evidence="1">
    <location>
        <begin position="58"/>
        <end position="258"/>
    </location>
</feature>
<feature type="compositionally biased region" description="Low complexity" evidence="1">
    <location>
        <begin position="223"/>
        <end position="237"/>
    </location>
</feature>
<feature type="region of interest" description="Disordered" evidence="1">
    <location>
        <begin position="478"/>
        <end position="562"/>
    </location>
</feature>
<feature type="region of interest" description="Disordered" evidence="1">
    <location>
        <begin position="282"/>
        <end position="443"/>
    </location>
</feature>
<feature type="signal peptide" evidence="2">
    <location>
        <begin position="1"/>
        <end position="23"/>
    </location>
</feature>
<feature type="compositionally biased region" description="Polar residues" evidence="1">
    <location>
        <begin position="2487"/>
        <end position="2496"/>
    </location>
</feature>
<reference evidence="4" key="1">
    <citation type="submission" date="2025-08" db="UniProtKB">
        <authorList>
            <consortium name="RefSeq"/>
        </authorList>
    </citation>
    <scope>IDENTIFICATION</scope>
    <source>
        <tissue evidence="4">Whole body</tissue>
    </source>
</reference>
<feature type="compositionally biased region" description="Low complexity" evidence="1">
    <location>
        <begin position="2658"/>
        <end position="2751"/>
    </location>
</feature>
<feature type="region of interest" description="Disordered" evidence="1">
    <location>
        <begin position="2124"/>
        <end position="2154"/>
    </location>
</feature>
<feature type="region of interest" description="Disordered" evidence="1">
    <location>
        <begin position="598"/>
        <end position="654"/>
    </location>
</feature>
<feature type="compositionally biased region" description="Polar residues" evidence="1">
    <location>
        <begin position="1258"/>
        <end position="1277"/>
    </location>
</feature>
<feature type="region of interest" description="Disordered" evidence="1">
    <location>
        <begin position="667"/>
        <end position="688"/>
    </location>
</feature>
<feature type="region of interest" description="Disordered" evidence="1">
    <location>
        <begin position="1395"/>
        <end position="1450"/>
    </location>
</feature>
<feature type="compositionally biased region" description="Low complexity" evidence="1">
    <location>
        <begin position="2264"/>
        <end position="2285"/>
    </location>
</feature>
<feature type="compositionally biased region" description="Basic and acidic residues" evidence="1">
    <location>
        <begin position="91"/>
        <end position="130"/>
    </location>
</feature>
<feature type="compositionally biased region" description="Basic and acidic residues" evidence="1">
    <location>
        <begin position="2501"/>
        <end position="2516"/>
    </location>
</feature>
<feature type="compositionally biased region" description="Low complexity" evidence="1">
    <location>
        <begin position="1426"/>
        <end position="1450"/>
    </location>
</feature>
<feature type="compositionally biased region" description="Basic and acidic residues" evidence="1">
    <location>
        <begin position="299"/>
        <end position="331"/>
    </location>
</feature>
<accession>A0ABM1J0T6</accession>
<feature type="region of interest" description="Disordered" evidence="1">
    <location>
        <begin position="2173"/>
        <end position="2207"/>
    </location>
</feature>
<gene>
    <name evidence="4" type="primary">LOC107071528</name>
</gene>
<feature type="compositionally biased region" description="Polar residues" evidence="1">
    <location>
        <begin position="617"/>
        <end position="633"/>
    </location>
</feature>
<feature type="region of interest" description="Disordered" evidence="1">
    <location>
        <begin position="2487"/>
        <end position="2520"/>
    </location>
</feature>
<feature type="compositionally biased region" description="Polar residues" evidence="1">
    <location>
        <begin position="478"/>
        <end position="487"/>
    </location>
</feature>
<feature type="compositionally biased region" description="Polar residues" evidence="1">
    <location>
        <begin position="175"/>
        <end position="193"/>
    </location>
</feature>
<feature type="compositionally biased region" description="Basic and acidic residues" evidence="1">
    <location>
        <begin position="68"/>
        <end position="81"/>
    </location>
</feature>
<feature type="chain" id="PRO_5047237747" evidence="2">
    <location>
        <begin position="24"/>
        <end position="3256"/>
    </location>
</feature>
<evidence type="ECO:0000256" key="2">
    <source>
        <dbReference type="SAM" id="SignalP"/>
    </source>
</evidence>
<proteinExistence type="predicted"/>
<dbReference type="GeneID" id="107071528"/>
<organism evidence="3 4">
    <name type="scientific">Polistes dominula</name>
    <name type="common">European paper wasp</name>
    <name type="synonym">Vespa dominula</name>
    <dbReference type="NCBI Taxonomy" id="743375"/>
    <lineage>
        <taxon>Eukaryota</taxon>
        <taxon>Metazoa</taxon>
        <taxon>Ecdysozoa</taxon>
        <taxon>Arthropoda</taxon>
        <taxon>Hexapoda</taxon>
        <taxon>Insecta</taxon>
        <taxon>Pterygota</taxon>
        <taxon>Neoptera</taxon>
        <taxon>Endopterygota</taxon>
        <taxon>Hymenoptera</taxon>
        <taxon>Apocrita</taxon>
        <taxon>Aculeata</taxon>
        <taxon>Vespoidea</taxon>
        <taxon>Vespidae</taxon>
        <taxon>Polistinae</taxon>
        <taxon>Polistini</taxon>
        <taxon>Polistes</taxon>
    </lineage>
</organism>
<feature type="region of interest" description="Disordered" evidence="1">
    <location>
        <begin position="3136"/>
        <end position="3177"/>
    </location>
</feature>
<feature type="region of interest" description="Disordered" evidence="1">
    <location>
        <begin position="763"/>
        <end position="787"/>
    </location>
</feature>
<feature type="compositionally biased region" description="Low complexity" evidence="1">
    <location>
        <begin position="1218"/>
        <end position="1237"/>
    </location>
</feature>
<evidence type="ECO:0000256" key="1">
    <source>
        <dbReference type="SAM" id="MobiDB-lite"/>
    </source>
</evidence>
<keyword evidence="2" id="KW-0732">Signal</keyword>
<feature type="region of interest" description="Disordered" evidence="1">
    <location>
        <begin position="1317"/>
        <end position="1336"/>
    </location>
</feature>
<dbReference type="Proteomes" id="UP000694924">
    <property type="component" value="Unplaced"/>
</dbReference>
<feature type="compositionally biased region" description="Low complexity" evidence="1">
    <location>
        <begin position="354"/>
        <end position="364"/>
    </location>
</feature>
<feature type="compositionally biased region" description="Low complexity" evidence="1">
    <location>
        <begin position="1247"/>
        <end position="1257"/>
    </location>
</feature>
<feature type="region of interest" description="Disordered" evidence="1">
    <location>
        <begin position="1217"/>
        <end position="1290"/>
    </location>
</feature>
<feature type="compositionally biased region" description="Low complexity" evidence="1">
    <location>
        <begin position="2173"/>
        <end position="2205"/>
    </location>
</feature>
<feature type="compositionally biased region" description="Low complexity" evidence="1">
    <location>
        <begin position="3137"/>
        <end position="3177"/>
    </location>
</feature>
<sequence>MERRLSWCTIAILFVLLFVTSEALRGQTSQVEEQRSQTFGNRGTAKFDGKLLDKYETTSAASSLRSRSNRERKGETRRVSNNDRQVSRNSDNVKESFGSRDRSVADKKNNPEQLTDSRARSSRRNERRYLPEQNQKQISRRIDQEATLEAPRLRKENNASRRVSSKVESIKKGNDQQLNVNTGPSVFSGTTENSRSRTGRKIHTSYTDKELKKELPVSRRFNSESSTNSTRKNSSSRGSRKDSERGIKTTEDSMQLTESESVRVDIPLILATTDYPKLTTVINDPAENQYSSSRSSSRNAERRNDDREYSRSNIKDSRNSDRTKNRRKSNDEVATSNSRSVQSRRGSSKFVDFTTPETIETVTTRSKNRNDGRSSRNHVDKKSRTRDRSLDIVSRSITNGVSEQAEIKRRSSGDRNSRNPEIKSRSVDTVQDNRGRSRGRIRAETTTPKLIDFPTAIPIEMTTGTLEYTTLPVPEVPISTTRSTGQRESARTVTEGPSRVRSRIRAVSQGGRNSTKEDYFNHGLGFRGRKFPTDEITSSPNKPIKTSSTQVRGNPGWTLRRRPGHLDKIETSSSNSTTVKEQTNEIISVDDKSINTESTTIVPTTRRGSKKLKIDESTTSTVASTTKNQNPRRGSSKIVEQINPVKDSEESDNYPPDFKARLSQLKNSNPKIAVTKSSTPRTSTEDSSKEMDNFFNMIRGKKSSSTLFSERSKMKLELARRLVKPELNDQENVLDLTGKSKTTDMPIAEETKKVDKLVAKVSKTSRMDDQRKLDKLEENSSRQKKGRIISERTVTSISVQDDTPNYVVETVTKVTEEIFSTRKSKTQDLSSITSKPLKGFNSTPRSAIKEFKSNNLLARRNKSLERDSNNGLLTDIHVDTSKIKSNKQQSFSIIENEENQTKKPRMLNSVTKANFQTRYPKKLIKDKIVEDTNEIPEQTTSRTSSVTSRYSRKKVDIFKPFDPIPKTITTVTSTSSKRREFRPRTATYRRHSEIPTTSVQSTNKVDINSGVAITPKTPKYHATLKSSTPTTRSIPQEPQVSVRISNDTNSIESGITDSSNGNTGSSNIFNPTRSAFLSGNSTLLEQLRSTVAPLLSSLGNKTPIFAGSYSNVNNGSSTPRITPSGSPPRFSARYKGAELFVRKSTGYQATVPSITSSSTTQITPIENIGSALPPPIDISSPGEPKFLTYYQALESASIQNEQGDSQQQRLNDTVTQVDSNNATNGTNGNANSNNDTTSPTNVETASPQTPNTTNTQPDNLSNENLNQDMENPSTVTTEGLPESLNASTTVEPLESMIETNTTTTELSTSAAVVEEMSTTQDSPISTDPVDTLSSTPTMEPTSMIVTSMNDALTTTVTQSSDSVETMSSSTDVVSTTESITIESRLVDLPETTEVTNNMDTTPITSTTQNVENSSAPSDSTTIVPTESTTSQASSIVSTTSSIETSTESIESNIIEQSDVTLSSSTESNDFTSTIRTTTDLPIVTTFRTRLIDFAQDILSRLQSSIGLTTLPPTLTTTPAATTEIPTTTSDLDTNIISNNPVESTTIVQQQETTTVSDDITSVSMDASTQEAVGFNDSETNTLETVEISSTTDSSTTASAESSDLTLDIELLTQPVSSISLENESSVNITTPESPINSTEMTTFLPTTLQDSTLESTITDAPNDTLLTELMTLAKSLFSEAMNETSLQTKLDNISITIDSERNVENIESSLTTDSSTTVINIDNGSLNDSTTENVAEFSTEVLSEQVETTTISSEREEETTLAIDLSENEIESTTPFSPTTITNTEIVDDSLALNVTQNEVEFIQTNDTSFELGTTLENVEITTTTEPPIENEIGIVPNEEFENITESSVEIMQDAETTTVSTADLESTTLSYDFQSTTTQTQTTTLVGNIDISVSSTPSMVAESLTTTTVVNDDELSTRNPLDTDTEIPTSTTEITLSSANIELLTQSTVINDRSSTNLVSTEPMSTTTITEPTTATEIVTNNDDISTSQAPEIIITETITEQALDESIESNRTNQTIEMTSTEMVVNDAEVTTNPPLLTTDTDLLNLTNITGTITTNRPIETTTTIILTDPSLSPLDFMNTTPTDIDRLQDATPATAQGTAASGTMQFDQMNETTIIPSTIITESPTTTTSDSSNSLITESSSSGTSTSIDTTTTATTTTTIMTTMTPTTTTTMTTTTMTTPASSTTTDRPPETTTATESTTSAMQSTEDNIDINDNLISTEASTSISTMSASTTLSPDVSNSISRMDTNVETTTMDLMAETTTTPAPSSTAATTTTTAPSTTSQTIPSMPQLSSESPVTTQATFTSPYVGRFGGSRLTPAPRFSPSSSTRVPLRDYHVYGIYPNKTIVRKRPEDNLIDARNVDSPYVIFGIYPDGRLVRKFPNGTIIPDPPSNPVEVVFSLSTTTTTNRPPPVFFYNQANQGTFNQYQAPSYYNNRRPVANLMTNAQNFGTVDLGLTGNAISGSNGGGADFLGPLGTPGSVATTNTMGSGQNGINGRIFQDRQRDEGSRSRESAGQRNSVYIGQDRFVNYWTNGAPSTNPRVVSVNINSVANAASEGPASSSRIPSFDNLLNGQSNGDQMTAPPGFLWRDPLDQIFGITTNSPIITASIASNTLDDSNESSPTFDARPVGPFVEVFTPVSGMASSSPPTAEMPSSTTTTTTTTPAPTTTTTTTTTPAPTTTTTTTTTTPAPTTTTTTTTTTPTTTTTTTTPAPTTTTTTTTTPAPTTTTTTTTTTPAPTTTTTTTTPAPTTVTLQATTPINMRTQNAFGTTFDDLAFLNSLLQPNDGPTTQKTLNDVEKLLANKIISLALNNAGPTRSPKAIQFANASPNSIEVSPVTEASSSAPIIIDLLPSSTTKATTISSSTLKPISTTPTIIGKPIKISDLAASAQTHSSAVSSSTTKSPMIVTAKSIPSKPKTTTSAPVQGIGASLLQALFGGNFFGPSTTARPVKTTPRPIKTTPRIVEITQRPIVTTQSSIIPRMVNISDITIDTTKPTTSTTTTTTTTTLKPVTTTKQVLLNNPNPRLPNVISSTYSPEDDAKFLAALFNSLQQSNKKNQKPGTPVPTSALDDEAFLRAILSGQAKVPLVTTTRSPEINNAALLAALLKAQGIEPSTPATNLREQLQLASLEKNLVSLPPSTTSTPRPTTTARPTSTTGRPSSTSRPRLQTTTWSPSSTYPPPLFSGFANFVNPLQNAQNNNNDVGGEGARNQVVNVALGATRAFSQFLGAAITGAAQQLQSFVRNGTRIVSEAVG</sequence>
<feature type="compositionally biased region" description="Polar residues" evidence="1">
    <location>
        <begin position="2286"/>
        <end position="2299"/>
    </location>
</feature>
<evidence type="ECO:0000313" key="3">
    <source>
        <dbReference type="Proteomes" id="UP000694924"/>
    </source>
</evidence>
<feature type="compositionally biased region" description="Polar residues" evidence="1">
    <location>
        <begin position="2644"/>
        <end position="2657"/>
    </location>
</feature>
<feature type="region of interest" description="Disordered" evidence="1">
    <location>
        <begin position="2264"/>
        <end position="2299"/>
    </location>
</feature>
<evidence type="ECO:0000313" key="4">
    <source>
        <dbReference type="RefSeq" id="XP_015186073.1"/>
    </source>
</evidence>
<feature type="compositionally biased region" description="Polar residues" evidence="1">
    <location>
        <begin position="667"/>
        <end position="682"/>
    </location>
</feature>
<feature type="compositionally biased region" description="Basic and acidic residues" evidence="1">
    <location>
        <begin position="368"/>
        <end position="390"/>
    </location>
</feature>
<protein>
    <submittedName>
        <fullName evidence="4">Uncharacterized threonine-rich GPI-anchored glycoprotein PJ4664.02-like</fullName>
    </submittedName>
</protein>